<dbReference type="NCBIfam" id="TIGR01560">
    <property type="entry name" value="put_DNA_pack"/>
    <property type="match status" value="1"/>
</dbReference>
<dbReference type="RefSeq" id="WP_222507344.1">
    <property type="nucleotide sequence ID" value="NZ_JAHVJA010000001.1"/>
</dbReference>
<dbReference type="Gene3D" id="1.10.3230.30">
    <property type="entry name" value="Phage gp6-like head-tail connector protein"/>
    <property type="match status" value="1"/>
</dbReference>
<dbReference type="CDD" id="cd08054">
    <property type="entry name" value="gp6"/>
    <property type="match status" value="1"/>
</dbReference>
<evidence type="ECO:0000313" key="1">
    <source>
        <dbReference type="EMBL" id="MBY6138531.1"/>
    </source>
</evidence>
<evidence type="ECO:0000313" key="2">
    <source>
        <dbReference type="Proteomes" id="UP000766629"/>
    </source>
</evidence>
<dbReference type="Pfam" id="PF05135">
    <property type="entry name" value="Phage_connect_1"/>
    <property type="match status" value="1"/>
</dbReference>
<dbReference type="InterPro" id="IPR006450">
    <property type="entry name" value="Phage_HK97_gp6-like"/>
</dbReference>
<accession>A0ABS7NEL5</accession>
<organism evidence="1 2">
    <name type="scientific">Leisingera daeponensis</name>
    <dbReference type="NCBI Taxonomy" id="405746"/>
    <lineage>
        <taxon>Bacteria</taxon>
        <taxon>Pseudomonadati</taxon>
        <taxon>Pseudomonadota</taxon>
        <taxon>Alphaproteobacteria</taxon>
        <taxon>Rhodobacterales</taxon>
        <taxon>Roseobacteraceae</taxon>
        <taxon>Leisingera</taxon>
    </lineage>
</organism>
<gene>
    <name evidence="1" type="ORF">KUV26_03705</name>
</gene>
<name>A0ABS7NEL5_9RHOB</name>
<reference evidence="1 2" key="1">
    <citation type="submission" date="2021-06" db="EMBL/GenBank/DDBJ databases">
        <title>50 bacteria genomes isolated from Dapeng, Shenzhen, China.</title>
        <authorList>
            <person name="Zheng W."/>
            <person name="Yu S."/>
            <person name="Huang Y."/>
        </authorList>
    </citation>
    <scope>NUCLEOTIDE SEQUENCE [LARGE SCALE GENOMIC DNA]</scope>
    <source>
        <strain evidence="1 2">DP1N14-2</strain>
    </source>
</reference>
<dbReference type="Proteomes" id="UP000766629">
    <property type="component" value="Unassembled WGS sequence"/>
</dbReference>
<keyword evidence="2" id="KW-1185">Reference proteome</keyword>
<protein>
    <submittedName>
        <fullName evidence="1">Head-tail connector protein</fullName>
    </submittedName>
</protein>
<proteinExistence type="predicted"/>
<sequence length="99" mass="10716">MTQISAADMKLHLSIPAADSGNDGLIEGYIGAAESFVARHLRRDMEVDFPGGWPPDALQAVRLLVADWYENREPVTSGGQVELPMGVRMLLAPLRDLGA</sequence>
<dbReference type="InterPro" id="IPR021146">
    <property type="entry name" value="Phage_gp6-like_head-tail"/>
</dbReference>
<dbReference type="EMBL" id="JAHVJA010000001">
    <property type="protein sequence ID" value="MBY6138531.1"/>
    <property type="molecule type" value="Genomic_DNA"/>
</dbReference>
<comment type="caution">
    <text evidence="1">The sequence shown here is derived from an EMBL/GenBank/DDBJ whole genome shotgun (WGS) entry which is preliminary data.</text>
</comment>